<keyword evidence="2" id="KW-1185">Reference proteome</keyword>
<gene>
    <name evidence="1" type="ORF">SteCoe_33349</name>
</gene>
<organism evidence="1 2">
    <name type="scientific">Stentor coeruleus</name>
    <dbReference type="NCBI Taxonomy" id="5963"/>
    <lineage>
        <taxon>Eukaryota</taxon>
        <taxon>Sar</taxon>
        <taxon>Alveolata</taxon>
        <taxon>Ciliophora</taxon>
        <taxon>Postciliodesmatophora</taxon>
        <taxon>Heterotrichea</taxon>
        <taxon>Heterotrichida</taxon>
        <taxon>Stentoridae</taxon>
        <taxon>Stentor</taxon>
    </lineage>
</organism>
<evidence type="ECO:0000313" key="1">
    <source>
        <dbReference type="EMBL" id="OMJ69037.1"/>
    </source>
</evidence>
<dbReference type="InterPro" id="IPR027417">
    <property type="entry name" value="P-loop_NTPase"/>
</dbReference>
<evidence type="ECO:0000313" key="2">
    <source>
        <dbReference type="Proteomes" id="UP000187209"/>
    </source>
</evidence>
<reference evidence="1 2" key="1">
    <citation type="submission" date="2016-11" db="EMBL/GenBank/DDBJ databases">
        <title>The macronuclear genome of Stentor coeruleus: a giant cell with tiny introns.</title>
        <authorList>
            <person name="Slabodnick M."/>
            <person name="Ruby J.G."/>
            <person name="Reiff S.B."/>
            <person name="Swart E.C."/>
            <person name="Gosai S."/>
            <person name="Prabakaran S."/>
            <person name="Witkowska E."/>
            <person name="Larue G.E."/>
            <person name="Fisher S."/>
            <person name="Freeman R.M."/>
            <person name="Gunawardena J."/>
            <person name="Chu W."/>
            <person name="Stover N.A."/>
            <person name="Gregory B.D."/>
            <person name="Nowacki M."/>
            <person name="Derisi J."/>
            <person name="Roy S.W."/>
            <person name="Marshall W.F."/>
            <person name="Sood P."/>
        </authorList>
    </citation>
    <scope>NUCLEOTIDE SEQUENCE [LARGE SCALE GENOMIC DNA]</scope>
    <source>
        <strain evidence="1">WM001</strain>
    </source>
</reference>
<dbReference type="Proteomes" id="UP000187209">
    <property type="component" value="Unassembled WGS sequence"/>
</dbReference>
<sequence length="257" mass="29682">MDLRIAKSVRENEIEPYDHSVLILGMSCSGKSALVNTLVNCVLGTNIGNLKVAIKCEKYPEVASEFHDYCENSYGSTTRTQFFKINGPLTNNKTVLLVDTPSFDCFDQNEDNIKVAEIIKNIKLVKRFDAVFYTHRNSGSRLTPQIVYYLSRFREIIPRDLENSIIKINTFYIHNTSFNDEVFPFPIQENFKINNSLFMYSQEECKQSLKKNKKLTKILEKLNVKMRKIMEFVLNIKTSSCEQNVRASNLTNGGFRR</sequence>
<accession>A0A1R2AX04</accession>
<dbReference type="EMBL" id="MPUH01001249">
    <property type="protein sequence ID" value="OMJ69037.1"/>
    <property type="molecule type" value="Genomic_DNA"/>
</dbReference>
<dbReference type="OrthoDB" id="2611327at2759"/>
<dbReference type="AlphaFoldDB" id="A0A1R2AX04"/>
<dbReference type="Gene3D" id="3.40.50.300">
    <property type="entry name" value="P-loop containing nucleotide triphosphate hydrolases"/>
    <property type="match status" value="1"/>
</dbReference>
<protein>
    <submittedName>
        <fullName evidence="1">Uncharacterized protein</fullName>
    </submittedName>
</protein>
<dbReference type="SUPFAM" id="SSF52540">
    <property type="entry name" value="P-loop containing nucleoside triphosphate hydrolases"/>
    <property type="match status" value="1"/>
</dbReference>
<dbReference type="CDD" id="cd00882">
    <property type="entry name" value="Ras_like_GTPase"/>
    <property type="match status" value="1"/>
</dbReference>
<comment type="caution">
    <text evidence="1">The sequence shown here is derived from an EMBL/GenBank/DDBJ whole genome shotgun (WGS) entry which is preliminary data.</text>
</comment>
<name>A0A1R2AX04_9CILI</name>
<proteinExistence type="predicted"/>